<comment type="subcellular location">
    <subcellularLocation>
        <location evidence="1">Membrane</location>
        <topology evidence="1">Multi-pass membrane protein</topology>
    </subcellularLocation>
</comment>
<feature type="domain" description="Major facilitator superfamily (MFS) profile" evidence="7">
    <location>
        <begin position="144"/>
        <end position="572"/>
    </location>
</feature>
<dbReference type="PROSITE" id="PS50850">
    <property type="entry name" value="MFS"/>
    <property type="match status" value="1"/>
</dbReference>
<feature type="compositionally biased region" description="Basic residues" evidence="5">
    <location>
        <begin position="680"/>
        <end position="689"/>
    </location>
</feature>
<evidence type="ECO:0000313" key="8">
    <source>
        <dbReference type="EMBL" id="WWC88263.1"/>
    </source>
</evidence>
<dbReference type="RefSeq" id="XP_066075026.1">
    <property type="nucleotide sequence ID" value="XM_066218929.1"/>
</dbReference>
<dbReference type="GeneID" id="91093840"/>
<feature type="compositionally biased region" description="Polar residues" evidence="5">
    <location>
        <begin position="37"/>
        <end position="72"/>
    </location>
</feature>
<dbReference type="InterPro" id="IPR020846">
    <property type="entry name" value="MFS_dom"/>
</dbReference>
<evidence type="ECO:0000256" key="5">
    <source>
        <dbReference type="SAM" id="MobiDB-lite"/>
    </source>
</evidence>
<dbReference type="EMBL" id="CP144101">
    <property type="protein sequence ID" value="WWC88263.1"/>
    <property type="molecule type" value="Genomic_DNA"/>
</dbReference>
<feature type="transmembrane region" description="Helical" evidence="6">
    <location>
        <begin position="547"/>
        <end position="568"/>
    </location>
</feature>
<dbReference type="GO" id="GO:0022857">
    <property type="term" value="F:transmembrane transporter activity"/>
    <property type="evidence" value="ECO:0007669"/>
    <property type="project" value="InterPro"/>
</dbReference>
<gene>
    <name evidence="8" type="ORF">L201_003170</name>
</gene>
<dbReference type="Gene3D" id="1.20.1250.20">
    <property type="entry name" value="MFS general substrate transporter like domains"/>
    <property type="match status" value="1"/>
</dbReference>
<dbReference type="SUPFAM" id="SSF103473">
    <property type="entry name" value="MFS general substrate transporter"/>
    <property type="match status" value="1"/>
</dbReference>
<feature type="transmembrane region" description="Helical" evidence="6">
    <location>
        <begin position="184"/>
        <end position="201"/>
    </location>
</feature>
<feature type="transmembrane region" description="Helical" evidence="6">
    <location>
        <begin position="518"/>
        <end position="535"/>
    </location>
</feature>
<feature type="transmembrane region" description="Helical" evidence="6">
    <location>
        <begin position="454"/>
        <end position="475"/>
    </location>
</feature>
<protein>
    <recommendedName>
        <fullName evidence="7">Major facilitator superfamily (MFS) profile domain-containing protein</fullName>
    </recommendedName>
</protein>
<evidence type="ECO:0000256" key="4">
    <source>
        <dbReference type="ARBA" id="ARBA00023136"/>
    </source>
</evidence>
<keyword evidence="2 6" id="KW-0812">Transmembrane</keyword>
<dbReference type="PANTHER" id="PTHR23502:SF134">
    <property type="entry name" value="MAJOR FACILITATOR SUPERFAMILY (MFS) PROFILE DOMAIN-CONTAINING PROTEIN-RELATED"/>
    <property type="match status" value="1"/>
</dbReference>
<dbReference type="Proteomes" id="UP001355207">
    <property type="component" value="Chromosome 4"/>
</dbReference>
<feature type="compositionally biased region" description="Basic and acidic residues" evidence="5">
    <location>
        <begin position="638"/>
        <end position="655"/>
    </location>
</feature>
<evidence type="ECO:0000256" key="6">
    <source>
        <dbReference type="SAM" id="Phobius"/>
    </source>
</evidence>
<feature type="transmembrane region" description="Helical" evidence="6">
    <location>
        <begin position="208"/>
        <end position="227"/>
    </location>
</feature>
<keyword evidence="4 6" id="KW-0472">Membrane</keyword>
<feature type="transmembrane region" description="Helical" evidence="6">
    <location>
        <begin position="142"/>
        <end position="164"/>
    </location>
</feature>
<organism evidence="8 9">
    <name type="scientific">Kwoniella dendrophila CBS 6074</name>
    <dbReference type="NCBI Taxonomy" id="1295534"/>
    <lineage>
        <taxon>Eukaryota</taxon>
        <taxon>Fungi</taxon>
        <taxon>Dikarya</taxon>
        <taxon>Basidiomycota</taxon>
        <taxon>Agaricomycotina</taxon>
        <taxon>Tremellomycetes</taxon>
        <taxon>Tremellales</taxon>
        <taxon>Cryptococcaceae</taxon>
        <taxon>Kwoniella</taxon>
    </lineage>
</organism>
<feature type="region of interest" description="Disordered" evidence="5">
    <location>
        <begin position="1"/>
        <end position="75"/>
    </location>
</feature>
<sequence>MSEINHTNIPHNGINHQSSTNSTSTTLITTSSTPSTPQIENNKQPQLDQSRLQSSSTKTEGNTSQTHNNKIKNNLPEGCTFGPILGITSVGVKSLNELHRITTHGTEKSVHDLNIEKVKVIWVDFPHKSKENPFYYSKWRKLGIMAVALFFANITAFATSSYSIGIPSMRNDLGATQLQAATGVSLYGWGFAIGPLAIAPITEEFGRYWMYIGSIFFYALFHLTHGLGKNIGTVLVGRFFMGLTGCIGATVVAGTVSDLYPPHKRGQPMSLFTMAVVLAPGLGGATMCWAEANPHLQWRWIAWIQMIALGIYWPIAFFVLKETRATVLLRRKAKKLRDERGLKDGGRYTARSEVDKEDFWVSMRRSLSRPILFVTMEPVVTFFAIWAALVWGVFFIQIAGLPYVFKTIYGFGTTAAGSTYWAIVVGTLIGYLFNFIQDALYKRNVGRVGVEARLYAPCVASIVFAIGVMIFGLTSIPSVHWIGPCIGIAIALAAAYTIYQTCFIYLSECYGSHASSAVAGMSFLRILVGSSFAMFTNNLFDTMTPRWGIFMIGCIALLLSPIPFIAYFKGPWIRERSPYSKILMAEEKKRIENEGLANLQAQNQNQNDLEQGENGGEGEVSLENRMEDMEGESLMEQTRSRDEREYGHGHDHIGRSDSNINSNSNIKKKIERTPSQIYRRDHHHQHHQHKNEVENVVSLKQ</sequence>
<feature type="transmembrane region" description="Helical" evidence="6">
    <location>
        <begin position="371"/>
        <end position="396"/>
    </location>
</feature>
<feature type="transmembrane region" description="Helical" evidence="6">
    <location>
        <begin position="481"/>
        <end position="506"/>
    </location>
</feature>
<keyword evidence="9" id="KW-1185">Reference proteome</keyword>
<evidence type="ECO:0000256" key="3">
    <source>
        <dbReference type="ARBA" id="ARBA00022989"/>
    </source>
</evidence>
<dbReference type="InterPro" id="IPR011701">
    <property type="entry name" value="MFS"/>
</dbReference>
<feature type="region of interest" description="Disordered" evidence="5">
    <location>
        <begin position="638"/>
        <end position="666"/>
    </location>
</feature>
<reference evidence="8 9" key="1">
    <citation type="submission" date="2024-01" db="EMBL/GenBank/DDBJ databases">
        <title>Comparative genomics of Cryptococcus and Kwoniella reveals pathogenesis evolution and contrasting modes of karyotype evolution via chromosome fusion or intercentromeric recombination.</title>
        <authorList>
            <person name="Coelho M.A."/>
            <person name="David-Palma M."/>
            <person name="Shea T."/>
            <person name="Bowers K."/>
            <person name="McGinley-Smith S."/>
            <person name="Mohammad A.W."/>
            <person name="Gnirke A."/>
            <person name="Yurkov A.M."/>
            <person name="Nowrousian M."/>
            <person name="Sun S."/>
            <person name="Cuomo C.A."/>
            <person name="Heitman J."/>
        </authorList>
    </citation>
    <scope>NUCLEOTIDE SEQUENCE [LARGE SCALE GENOMIC DNA]</scope>
    <source>
        <strain evidence="8 9">CBS 6074</strain>
    </source>
</reference>
<evidence type="ECO:0000256" key="1">
    <source>
        <dbReference type="ARBA" id="ARBA00004141"/>
    </source>
</evidence>
<accession>A0AAX4JTP9</accession>
<feature type="transmembrane region" description="Helical" evidence="6">
    <location>
        <begin position="408"/>
        <end position="433"/>
    </location>
</feature>
<feature type="region of interest" description="Disordered" evidence="5">
    <location>
        <begin position="678"/>
        <end position="701"/>
    </location>
</feature>
<feature type="transmembrane region" description="Helical" evidence="6">
    <location>
        <begin position="298"/>
        <end position="320"/>
    </location>
</feature>
<dbReference type="PANTHER" id="PTHR23502">
    <property type="entry name" value="MAJOR FACILITATOR SUPERFAMILY"/>
    <property type="match status" value="1"/>
</dbReference>
<feature type="compositionally biased region" description="Low complexity" evidence="5">
    <location>
        <begin position="18"/>
        <end position="36"/>
    </location>
</feature>
<evidence type="ECO:0000256" key="2">
    <source>
        <dbReference type="ARBA" id="ARBA00022692"/>
    </source>
</evidence>
<evidence type="ECO:0000259" key="7">
    <source>
        <dbReference type="PROSITE" id="PS50850"/>
    </source>
</evidence>
<keyword evidence="3 6" id="KW-1133">Transmembrane helix</keyword>
<dbReference type="AlphaFoldDB" id="A0AAX4JTP9"/>
<dbReference type="GO" id="GO:0005886">
    <property type="term" value="C:plasma membrane"/>
    <property type="evidence" value="ECO:0007669"/>
    <property type="project" value="TreeGrafter"/>
</dbReference>
<evidence type="ECO:0000313" key="9">
    <source>
        <dbReference type="Proteomes" id="UP001355207"/>
    </source>
</evidence>
<proteinExistence type="predicted"/>
<name>A0AAX4JTP9_9TREE</name>
<dbReference type="InterPro" id="IPR036259">
    <property type="entry name" value="MFS_trans_sf"/>
</dbReference>
<feature type="compositionally biased region" description="Polar residues" evidence="5">
    <location>
        <begin position="1"/>
        <end position="17"/>
    </location>
</feature>
<dbReference type="Pfam" id="PF07690">
    <property type="entry name" value="MFS_1"/>
    <property type="match status" value="1"/>
</dbReference>
<feature type="transmembrane region" description="Helical" evidence="6">
    <location>
        <begin position="271"/>
        <end position="292"/>
    </location>
</feature>
<feature type="transmembrane region" description="Helical" evidence="6">
    <location>
        <begin position="239"/>
        <end position="259"/>
    </location>
</feature>